<dbReference type="RefSeq" id="WP_073006645.1">
    <property type="nucleotide sequence ID" value="NZ_FQZO01000003.1"/>
</dbReference>
<name>A0A1M6H000_9CLOT</name>
<evidence type="ECO:0000313" key="1">
    <source>
        <dbReference type="EMBL" id="SHJ15475.1"/>
    </source>
</evidence>
<reference evidence="1 2" key="1">
    <citation type="submission" date="2016-11" db="EMBL/GenBank/DDBJ databases">
        <authorList>
            <person name="Jaros S."/>
            <person name="Januszkiewicz K."/>
            <person name="Wedrychowicz H."/>
        </authorList>
    </citation>
    <scope>NUCLEOTIDE SEQUENCE [LARGE SCALE GENOMIC DNA]</scope>
    <source>
        <strain evidence="1 2">DSM 21864</strain>
    </source>
</reference>
<protein>
    <submittedName>
        <fullName evidence="1">Uncharacterized protein</fullName>
    </submittedName>
</protein>
<dbReference type="AlphaFoldDB" id="A0A1M6H000"/>
<organism evidence="1 2">
    <name type="scientific">Clostridium amylolyticum</name>
    <dbReference type="NCBI Taxonomy" id="1121298"/>
    <lineage>
        <taxon>Bacteria</taxon>
        <taxon>Bacillati</taxon>
        <taxon>Bacillota</taxon>
        <taxon>Clostridia</taxon>
        <taxon>Eubacteriales</taxon>
        <taxon>Clostridiaceae</taxon>
        <taxon>Clostridium</taxon>
    </lineage>
</organism>
<sequence length="192" mass="22363">MRNKGFMKKVYKDFGEFVAVAVVRELDFFILEAKYTSSFNYNVKKIMDDLKQEGKEQVSFCVIFNTQGEIAIIDGFLVGNHIAKVYKEKLENYYKGKSLNSIIRATINSQEKVQRDFALLNYKIIYETLHEIYSNITYKKEISLSLKKWYGIPDLDTSDIGVILLALLILEDIFRYIGIKMNNYGDIVNNFK</sequence>
<dbReference type="STRING" id="1121298.SAMN05444401_2313"/>
<proteinExistence type="predicted"/>
<dbReference type="Proteomes" id="UP000184080">
    <property type="component" value="Unassembled WGS sequence"/>
</dbReference>
<evidence type="ECO:0000313" key="2">
    <source>
        <dbReference type="Proteomes" id="UP000184080"/>
    </source>
</evidence>
<dbReference type="OrthoDB" id="1924089at2"/>
<accession>A0A1M6H000</accession>
<keyword evidence="2" id="KW-1185">Reference proteome</keyword>
<gene>
    <name evidence="1" type="ORF">SAMN05444401_2313</name>
</gene>
<dbReference type="EMBL" id="FQZO01000003">
    <property type="protein sequence ID" value="SHJ15475.1"/>
    <property type="molecule type" value="Genomic_DNA"/>
</dbReference>